<feature type="transmembrane region" description="Helical" evidence="16">
    <location>
        <begin position="82"/>
        <end position="102"/>
    </location>
</feature>
<name>A0A3S6FE98_9EUCA</name>
<keyword evidence="11" id="KW-0520">NAD</keyword>
<evidence type="ECO:0000256" key="5">
    <source>
        <dbReference type="ARBA" id="ARBA00022448"/>
    </source>
</evidence>
<evidence type="ECO:0000256" key="16">
    <source>
        <dbReference type="SAM" id="Phobius"/>
    </source>
</evidence>
<proteinExistence type="inferred from homology"/>
<keyword evidence="6" id="KW-0679">Respiratory chain</keyword>
<evidence type="ECO:0000256" key="7">
    <source>
        <dbReference type="ARBA" id="ARBA00022692"/>
    </source>
</evidence>
<evidence type="ECO:0000256" key="10">
    <source>
        <dbReference type="ARBA" id="ARBA00022989"/>
    </source>
</evidence>
<dbReference type="AlphaFoldDB" id="A0A3S6FE98"/>
<evidence type="ECO:0000256" key="11">
    <source>
        <dbReference type="ARBA" id="ARBA00023027"/>
    </source>
</evidence>
<evidence type="ECO:0000256" key="14">
    <source>
        <dbReference type="ARBA" id="ARBA00031019"/>
    </source>
</evidence>
<dbReference type="EC" id="7.1.1.2" evidence="3"/>
<feature type="transmembrane region" description="Helical" evidence="16">
    <location>
        <begin position="142"/>
        <end position="160"/>
    </location>
</feature>
<feature type="transmembrane region" description="Helical" evidence="16">
    <location>
        <begin position="6"/>
        <end position="32"/>
    </location>
</feature>
<keyword evidence="12 17" id="KW-0496">Mitochondrion</keyword>
<reference evidence="17" key="1">
    <citation type="submission" date="2015-11" db="EMBL/GenBank/DDBJ databases">
        <title>Complete mitochondrial genome of Spongicola levigatus.</title>
        <authorList>
            <person name="Tan M.H."/>
            <person name="Gan H.M."/>
            <person name="Bracken-Grissom H."/>
            <person name="Chan T.Y."/>
            <person name="Rahman S."/>
            <person name="Austin C.M."/>
        </authorList>
    </citation>
    <scope>NUCLEOTIDE SEQUENCE</scope>
</reference>
<evidence type="ECO:0000256" key="6">
    <source>
        <dbReference type="ARBA" id="ARBA00022660"/>
    </source>
</evidence>
<evidence type="ECO:0000256" key="9">
    <source>
        <dbReference type="ARBA" id="ARBA00022982"/>
    </source>
</evidence>
<keyword evidence="9" id="KW-0249">Electron transport</keyword>
<comment type="subcellular location">
    <subcellularLocation>
        <location evidence="1">Mitochondrion membrane</location>
        <topology evidence="1">Multi-pass membrane protein</topology>
    </subcellularLocation>
</comment>
<comment type="similarity">
    <text evidence="2">Belongs to the complex I subunit 6 family.</text>
</comment>
<protein>
    <recommendedName>
        <fullName evidence="4">NADH-ubiquinone oxidoreductase chain 6</fullName>
        <ecNumber evidence="3">7.1.1.2</ecNumber>
    </recommendedName>
    <alternativeName>
        <fullName evidence="14">NADH dehydrogenase subunit 6</fullName>
    </alternativeName>
</protein>
<dbReference type="GO" id="GO:0031966">
    <property type="term" value="C:mitochondrial membrane"/>
    <property type="evidence" value="ECO:0007669"/>
    <property type="project" value="UniProtKB-SubCell"/>
</dbReference>
<dbReference type="PANTHER" id="PTHR11435:SF1">
    <property type="entry name" value="NADH-UBIQUINONE OXIDOREDUCTASE CHAIN 6"/>
    <property type="match status" value="1"/>
</dbReference>
<comment type="catalytic activity">
    <reaction evidence="15">
        <text>a ubiquinone + NADH + 5 H(+)(in) = a ubiquinol + NAD(+) + 4 H(+)(out)</text>
        <dbReference type="Rhea" id="RHEA:29091"/>
        <dbReference type="Rhea" id="RHEA-COMP:9565"/>
        <dbReference type="Rhea" id="RHEA-COMP:9566"/>
        <dbReference type="ChEBI" id="CHEBI:15378"/>
        <dbReference type="ChEBI" id="CHEBI:16389"/>
        <dbReference type="ChEBI" id="CHEBI:17976"/>
        <dbReference type="ChEBI" id="CHEBI:57540"/>
        <dbReference type="ChEBI" id="CHEBI:57945"/>
        <dbReference type="EC" id="7.1.1.2"/>
    </reaction>
</comment>
<evidence type="ECO:0000256" key="4">
    <source>
        <dbReference type="ARBA" id="ARBA00021095"/>
    </source>
</evidence>
<evidence type="ECO:0000256" key="1">
    <source>
        <dbReference type="ARBA" id="ARBA00004225"/>
    </source>
</evidence>
<evidence type="ECO:0000256" key="12">
    <source>
        <dbReference type="ARBA" id="ARBA00023128"/>
    </source>
</evidence>
<evidence type="ECO:0000256" key="2">
    <source>
        <dbReference type="ARBA" id="ARBA00005698"/>
    </source>
</evidence>
<keyword evidence="8" id="KW-1278">Translocase</keyword>
<keyword evidence="10 16" id="KW-1133">Transmembrane helix</keyword>
<feature type="transmembrane region" description="Helical" evidence="16">
    <location>
        <begin position="44"/>
        <end position="70"/>
    </location>
</feature>
<organism evidence="17">
    <name type="scientific">Spongicola levigatus</name>
    <dbReference type="NCBI Taxonomy" id="1873861"/>
    <lineage>
        <taxon>Eukaryota</taxon>
        <taxon>Metazoa</taxon>
        <taxon>Ecdysozoa</taxon>
        <taxon>Arthropoda</taxon>
        <taxon>Crustacea</taxon>
        <taxon>Multicrustacea</taxon>
        <taxon>Malacostraca</taxon>
        <taxon>Eumalacostraca</taxon>
        <taxon>Eucarida</taxon>
        <taxon>Decapoda</taxon>
        <taxon>Pleocyemata</taxon>
        <taxon>Stenopodidea</taxon>
        <taxon>Spongicolidae</taxon>
        <taxon>Spongicola</taxon>
    </lineage>
</organism>
<dbReference type="EMBL" id="KU188325">
    <property type="protein sequence ID" value="ANS72670.1"/>
    <property type="molecule type" value="Genomic_DNA"/>
</dbReference>
<dbReference type="InterPro" id="IPR050269">
    <property type="entry name" value="ComplexI_Subunit6"/>
</dbReference>
<evidence type="ECO:0000256" key="8">
    <source>
        <dbReference type="ARBA" id="ARBA00022967"/>
    </source>
</evidence>
<accession>A0A3S6FE98</accession>
<keyword evidence="7 16" id="KW-0812">Transmembrane</keyword>
<geneLocation type="mitochondrion" evidence="17"/>
<gene>
    <name evidence="17" type="primary">ND6</name>
</gene>
<evidence type="ECO:0000256" key="15">
    <source>
        <dbReference type="ARBA" id="ARBA00049551"/>
    </source>
</evidence>
<keyword evidence="5" id="KW-0813">Transport</keyword>
<dbReference type="GO" id="GO:0008137">
    <property type="term" value="F:NADH dehydrogenase (ubiquinone) activity"/>
    <property type="evidence" value="ECO:0007669"/>
    <property type="project" value="UniProtKB-EC"/>
</dbReference>
<evidence type="ECO:0000256" key="3">
    <source>
        <dbReference type="ARBA" id="ARBA00012944"/>
    </source>
</evidence>
<keyword evidence="13 16" id="KW-0472">Membrane</keyword>
<evidence type="ECO:0000256" key="13">
    <source>
        <dbReference type="ARBA" id="ARBA00023136"/>
    </source>
</evidence>
<evidence type="ECO:0000313" key="17">
    <source>
        <dbReference type="EMBL" id="ANS72670.1"/>
    </source>
</evidence>
<dbReference type="PANTHER" id="PTHR11435">
    <property type="entry name" value="NADH UBIQUINONE OXIDOREDUCTASE SUBUNIT ND6"/>
    <property type="match status" value="1"/>
</dbReference>
<sequence>MTFSISLIPIIILISIIFLSTTHPLATGITLLSQTALICLMSSLFMTSSWVAYILFLIFLGGMLVLFIYVTSLIPNEPLLMSLKMIILTMASISLSILTILWDPLMKMTKTSTPSPSFLSTYWVPPQTLTTKMMYSMPISNLTLFIIIYLLLTLIVIVKITDHSQGTLRLTN</sequence>